<evidence type="ECO:0000256" key="7">
    <source>
        <dbReference type="ARBA" id="ARBA00023136"/>
    </source>
</evidence>
<keyword evidence="7 8" id="KW-0472">Membrane</keyword>
<keyword evidence="4" id="KW-1003">Cell membrane</keyword>
<dbReference type="SUPFAM" id="SSF103473">
    <property type="entry name" value="MFS general substrate transporter"/>
    <property type="match status" value="1"/>
</dbReference>
<dbReference type="PANTHER" id="PTHR43271">
    <property type="entry name" value="BLL2771 PROTEIN"/>
    <property type="match status" value="1"/>
</dbReference>
<evidence type="ECO:0000313" key="10">
    <source>
        <dbReference type="EMBL" id="TCS36266.1"/>
    </source>
</evidence>
<dbReference type="GO" id="GO:0005886">
    <property type="term" value="C:plasma membrane"/>
    <property type="evidence" value="ECO:0007669"/>
    <property type="project" value="UniProtKB-SubCell"/>
</dbReference>
<sequence length="395" mass="40648">MSTASVKTVLPLSLLTGASVLAMDFYLPAVPNLQASFGIDVTLAQATITLFLAGLAASQLLWADLLTRLGPRKSVQIGIWLLVATNIACALSSSIEVLLLMRLIQGIAAGSAMVVAPSVVRATLSDESAVRGIAMISMVEAIIPAAGPVLGAALLGYTDWRGTFWVLGLVTLLVLPFVTKVTPHELPGMDRSVNASYAAVLGKSKYRRLAISHALSFGALITFVASAPQLMVNALGLGASAFPMLQLLGVSSFIIMASQSGRISKRLGVPAAIQLGACVQAALCAVMLLASLYMPMSFAAIAAFWCAFCGGLAVRGPATFSEVLALPPAQMGRASGLLTLAVLVAGACGTQLAAPYMDGKSASPLLGVMLTACLLSLAAVLPFPRTQENTSVATT</sequence>
<dbReference type="Proteomes" id="UP000295382">
    <property type="component" value="Unassembled WGS sequence"/>
</dbReference>
<comment type="subcellular location">
    <subcellularLocation>
        <location evidence="1">Cell membrane</location>
        <topology evidence="1">Multi-pass membrane protein</topology>
    </subcellularLocation>
</comment>
<dbReference type="PROSITE" id="PS50850">
    <property type="entry name" value="MFS"/>
    <property type="match status" value="1"/>
</dbReference>
<proteinExistence type="inferred from homology"/>
<evidence type="ECO:0000256" key="1">
    <source>
        <dbReference type="ARBA" id="ARBA00004651"/>
    </source>
</evidence>
<dbReference type="AlphaFoldDB" id="A0A4R3HSW1"/>
<dbReference type="InterPro" id="IPR036259">
    <property type="entry name" value="MFS_trans_sf"/>
</dbReference>
<evidence type="ECO:0000256" key="2">
    <source>
        <dbReference type="ARBA" id="ARBA00008335"/>
    </source>
</evidence>
<dbReference type="EMBL" id="SLZQ01000007">
    <property type="protein sequence ID" value="TCS36266.1"/>
    <property type="molecule type" value="Genomic_DNA"/>
</dbReference>
<feature type="transmembrane region" description="Helical" evidence="8">
    <location>
        <begin position="209"/>
        <end position="228"/>
    </location>
</feature>
<dbReference type="InterPro" id="IPR020846">
    <property type="entry name" value="MFS_dom"/>
</dbReference>
<dbReference type="Gene3D" id="1.20.1720.10">
    <property type="entry name" value="Multidrug resistance protein D"/>
    <property type="match status" value="1"/>
</dbReference>
<feature type="transmembrane region" description="Helical" evidence="8">
    <location>
        <begin position="335"/>
        <end position="356"/>
    </location>
</feature>
<dbReference type="GO" id="GO:0022857">
    <property type="term" value="F:transmembrane transporter activity"/>
    <property type="evidence" value="ECO:0007669"/>
    <property type="project" value="InterPro"/>
</dbReference>
<evidence type="ECO:0000313" key="11">
    <source>
        <dbReference type="Proteomes" id="UP000295382"/>
    </source>
</evidence>
<comment type="similarity">
    <text evidence="2">Belongs to the major facilitator superfamily.</text>
</comment>
<accession>A0A4R3HSW1</accession>
<feature type="transmembrane region" description="Helical" evidence="8">
    <location>
        <begin position="163"/>
        <end position="182"/>
    </location>
</feature>
<feature type="transmembrane region" description="Helical" evidence="8">
    <location>
        <begin position="132"/>
        <end position="157"/>
    </location>
</feature>
<feature type="transmembrane region" description="Helical" evidence="8">
    <location>
        <begin position="362"/>
        <end position="381"/>
    </location>
</feature>
<keyword evidence="5 8" id="KW-0812">Transmembrane</keyword>
<gene>
    <name evidence="10" type="ORF">EDC30_10783</name>
</gene>
<name>A0A4R3HSW1_PAULE</name>
<dbReference type="RefSeq" id="WP_165973806.1">
    <property type="nucleotide sequence ID" value="NZ_SLZQ01000007.1"/>
</dbReference>
<evidence type="ECO:0000256" key="6">
    <source>
        <dbReference type="ARBA" id="ARBA00022989"/>
    </source>
</evidence>
<evidence type="ECO:0000259" key="9">
    <source>
        <dbReference type="PROSITE" id="PS50850"/>
    </source>
</evidence>
<evidence type="ECO:0000256" key="8">
    <source>
        <dbReference type="SAM" id="Phobius"/>
    </source>
</evidence>
<protein>
    <submittedName>
        <fullName evidence="10">Putative MFS family arabinose efflux permease</fullName>
    </submittedName>
</protein>
<evidence type="ECO:0000256" key="3">
    <source>
        <dbReference type="ARBA" id="ARBA00022448"/>
    </source>
</evidence>
<feature type="transmembrane region" description="Helical" evidence="8">
    <location>
        <begin position="234"/>
        <end position="255"/>
    </location>
</feature>
<dbReference type="Pfam" id="PF07690">
    <property type="entry name" value="MFS_1"/>
    <property type="match status" value="1"/>
</dbReference>
<keyword evidence="6 8" id="KW-1133">Transmembrane helix</keyword>
<feature type="transmembrane region" description="Helical" evidence="8">
    <location>
        <begin position="267"/>
        <end position="290"/>
    </location>
</feature>
<feature type="domain" description="Major facilitator superfamily (MFS) profile" evidence="9">
    <location>
        <begin position="5"/>
        <end position="390"/>
    </location>
</feature>
<reference evidence="10 11" key="1">
    <citation type="submission" date="2019-03" db="EMBL/GenBank/DDBJ databases">
        <title>Genomic Encyclopedia of Type Strains, Phase IV (KMG-IV): sequencing the most valuable type-strain genomes for metagenomic binning, comparative biology and taxonomic classification.</title>
        <authorList>
            <person name="Goeker M."/>
        </authorList>
    </citation>
    <scope>NUCLEOTIDE SEQUENCE [LARGE SCALE GENOMIC DNA]</scope>
    <source>
        <strain evidence="10 11">DSM 7445</strain>
    </source>
</reference>
<feature type="transmembrane region" description="Helical" evidence="8">
    <location>
        <begin position="77"/>
        <end position="95"/>
    </location>
</feature>
<keyword evidence="11" id="KW-1185">Reference proteome</keyword>
<feature type="transmembrane region" description="Helical" evidence="8">
    <location>
        <begin position="296"/>
        <end position="314"/>
    </location>
</feature>
<dbReference type="InterPro" id="IPR011701">
    <property type="entry name" value="MFS"/>
</dbReference>
<dbReference type="PANTHER" id="PTHR43271:SF2">
    <property type="entry name" value="BLL2771 PROTEIN"/>
    <property type="match status" value="1"/>
</dbReference>
<comment type="caution">
    <text evidence="10">The sequence shown here is derived from an EMBL/GenBank/DDBJ whole genome shotgun (WGS) entry which is preliminary data.</text>
</comment>
<keyword evidence="3" id="KW-0813">Transport</keyword>
<evidence type="ECO:0000256" key="4">
    <source>
        <dbReference type="ARBA" id="ARBA00022475"/>
    </source>
</evidence>
<organism evidence="10 11">
    <name type="scientific">Paucimonas lemoignei</name>
    <name type="common">Pseudomonas lemoignei</name>
    <dbReference type="NCBI Taxonomy" id="29443"/>
    <lineage>
        <taxon>Bacteria</taxon>
        <taxon>Pseudomonadati</taxon>
        <taxon>Pseudomonadota</taxon>
        <taxon>Betaproteobacteria</taxon>
        <taxon>Burkholderiales</taxon>
        <taxon>Burkholderiaceae</taxon>
        <taxon>Paucimonas</taxon>
    </lineage>
</organism>
<feature type="transmembrane region" description="Helical" evidence="8">
    <location>
        <begin position="46"/>
        <end position="65"/>
    </location>
</feature>
<evidence type="ECO:0000256" key="5">
    <source>
        <dbReference type="ARBA" id="ARBA00022692"/>
    </source>
</evidence>